<name>A0A9D4TT34_CHLVU</name>
<accession>A0A9D4TT34</accession>
<reference evidence="3" key="1">
    <citation type="journal article" date="2019" name="Plant J.">
        <title>Chlorella vulgaris genome assembly and annotation reveals the molecular basis for metabolic acclimation to high light conditions.</title>
        <authorList>
            <person name="Cecchin M."/>
            <person name="Marcolungo L."/>
            <person name="Rossato M."/>
            <person name="Girolomoni L."/>
            <person name="Cosentino E."/>
            <person name="Cuine S."/>
            <person name="Li-Beisson Y."/>
            <person name="Delledonne M."/>
            <person name="Ballottari M."/>
        </authorList>
    </citation>
    <scope>NUCLEOTIDE SEQUENCE</scope>
    <source>
        <strain evidence="3">211/11P</strain>
    </source>
</reference>
<evidence type="ECO:0000313" key="4">
    <source>
        <dbReference type="Proteomes" id="UP001055712"/>
    </source>
</evidence>
<dbReference type="OrthoDB" id="514462at2759"/>
<dbReference type="PROSITE" id="PS51286">
    <property type="entry name" value="RAP"/>
    <property type="match status" value="1"/>
</dbReference>
<evidence type="ECO:0000259" key="2">
    <source>
        <dbReference type="PROSITE" id="PS51286"/>
    </source>
</evidence>
<proteinExistence type="predicted"/>
<gene>
    <name evidence="3" type="ORF">D9Q98_003519</name>
</gene>
<evidence type="ECO:0000256" key="1">
    <source>
        <dbReference type="SAM" id="MobiDB-lite"/>
    </source>
</evidence>
<protein>
    <recommendedName>
        <fullName evidence="2">RAP domain-containing protein</fullName>
    </recommendedName>
</protein>
<dbReference type="InterPro" id="IPR013584">
    <property type="entry name" value="RAP"/>
</dbReference>
<feature type="compositionally biased region" description="Low complexity" evidence="1">
    <location>
        <begin position="52"/>
        <end position="61"/>
    </location>
</feature>
<feature type="region of interest" description="Disordered" evidence="1">
    <location>
        <begin position="1"/>
        <end position="67"/>
    </location>
</feature>
<evidence type="ECO:0000313" key="3">
    <source>
        <dbReference type="EMBL" id="KAI3433710.1"/>
    </source>
</evidence>
<feature type="compositionally biased region" description="Basic and acidic residues" evidence="1">
    <location>
        <begin position="40"/>
        <end position="51"/>
    </location>
</feature>
<reference evidence="3" key="2">
    <citation type="submission" date="2020-11" db="EMBL/GenBank/DDBJ databases">
        <authorList>
            <person name="Cecchin M."/>
            <person name="Marcolungo L."/>
            <person name="Rossato M."/>
            <person name="Girolomoni L."/>
            <person name="Cosentino E."/>
            <person name="Cuine S."/>
            <person name="Li-Beisson Y."/>
            <person name="Delledonne M."/>
            <person name="Ballottari M."/>
        </authorList>
    </citation>
    <scope>NUCLEOTIDE SEQUENCE</scope>
    <source>
        <strain evidence="3">211/11P</strain>
        <tissue evidence="3">Whole cell</tissue>
    </source>
</reference>
<feature type="domain" description="RAP" evidence="2">
    <location>
        <begin position="447"/>
        <end position="507"/>
    </location>
</feature>
<dbReference type="Proteomes" id="UP001055712">
    <property type="component" value="Unassembled WGS sequence"/>
</dbReference>
<sequence length="507" mass="55405">MGGGEQPPELIGKPVRRVQLAQPQHAQQEQRAPPQHQPQKQRDWQPKRKQQEQQWQSQPRRQSGKQRFDKGLAIQYNRQITQQSSISKIMQLVQAAQSEGALDAINLVAALDRTVQLDKQARSPSGDGVAAWAELRPLSMTLLQKLDSRALVALLRAAAHFGTFSADELKAWQAASSSPLQHAMAIDASNGLLSLSTLAAGSEELKAAVDASLVVRLVQRWLHLVPDMLSLNVSQGLYGAACLGYPFSQQELDLITQQALEDDGRFEVATGTQLFRAWSLLDAAWREWEFGRQQSAVAAASKLQPQALYPGNAAVEEVLRQVPSLGLDAQASSQLLLSVGQLRFRPSAGAAAALVDVYVRCLEKQQYTNNGLRAFLDGCALLGCRLPAAAVESCVEAVACELKAACPGKAVEVGQWVGPGCCSGTAAMEGREEGWLQVDLAVPSLRLVVQVDGPYSVFRNKPEVRLPTALAPDRLLRSWGWHVISVPFNINKQRLTEFLGQQLQELR</sequence>
<feature type="compositionally biased region" description="Low complexity" evidence="1">
    <location>
        <begin position="19"/>
        <end position="38"/>
    </location>
</feature>
<dbReference type="AlphaFoldDB" id="A0A9D4TT34"/>
<dbReference type="EMBL" id="SIDB01000004">
    <property type="protein sequence ID" value="KAI3433710.1"/>
    <property type="molecule type" value="Genomic_DNA"/>
</dbReference>
<keyword evidence="4" id="KW-1185">Reference proteome</keyword>
<comment type="caution">
    <text evidence="3">The sequence shown here is derived from an EMBL/GenBank/DDBJ whole genome shotgun (WGS) entry which is preliminary data.</text>
</comment>
<organism evidence="3 4">
    <name type="scientific">Chlorella vulgaris</name>
    <name type="common">Green alga</name>
    <dbReference type="NCBI Taxonomy" id="3077"/>
    <lineage>
        <taxon>Eukaryota</taxon>
        <taxon>Viridiplantae</taxon>
        <taxon>Chlorophyta</taxon>
        <taxon>core chlorophytes</taxon>
        <taxon>Trebouxiophyceae</taxon>
        <taxon>Chlorellales</taxon>
        <taxon>Chlorellaceae</taxon>
        <taxon>Chlorella clade</taxon>
        <taxon>Chlorella</taxon>
    </lineage>
</organism>